<evidence type="ECO:0000256" key="2">
    <source>
        <dbReference type="SAM" id="MobiDB-lite"/>
    </source>
</evidence>
<evidence type="ECO:0000313" key="4">
    <source>
        <dbReference type="Proteomes" id="UP001161247"/>
    </source>
</evidence>
<feature type="coiled-coil region" evidence="1">
    <location>
        <begin position="314"/>
        <end position="366"/>
    </location>
</feature>
<dbReference type="Proteomes" id="UP001161247">
    <property type="component" value="Chromosome 6"/>
</dbReference>
<keyword evidence="4" id="KW-1185">Reference proteome</keyword>
<evidence type="ECO:0000256" key="1">
    <source>
        <dbReference type="SAM" id="Coils"/>
    </source>
</evidence>
<dbReference type="AlphaFoldDB" id="A0AAV1DMT4"/>
<gene>
    <name evidence="3" type="ORF">OLC1_LOCUS17103</name>
</gene>
<dbReference type="EMBL" id="OX459123">
    <property type="protein sequence ID" value="CAI9109152.1"/>
    <property type="molecule type" value="Genomic_DNA"/>
</dbReference>
<name>A0AAV1DMT4_OLDCO</name>
<feature type="compositionally biased region" description="Acidic residues" evidence="2">
    <location>
        <begin position="470"/>
        <end position="482"/>
    </location>
</feature>
<evidence type="ECO:0000313" key="3">
    <source>
        <dbReference type="EMBL" id="CAI9109152.1"/>
    </source>
</evidence>
<organism evidence="3 4">
    <name type="scientific">Oldenlandia corymbosa var. corymbosa</name>
    <dbReference type="NCBI Taxonomy" id="529605"/>
    <lineage>
        <taxon>Eukaryota</taxon>
        <taxon>Viridiplantae</taxon>
        <taxon>Streptophyta</taxon>
        <taxon>Embryophyta</taxon>
        <taxon>Tracheophyta</taxon>
        <taxon>Spermatophyta</taxon>
        <taxon>Magnoliopsida</taxon>
        <taxon>eudicotyledons</taxon>
        <taxon>Gunneridae</taxon>
        <taxon>Pentapetalae</taxon>
        <taxon>asterids</taxon>
        <taxon>lamiids</taxon>
        <taxon>Gentianales</taxon>
        <taxon>Rubiaceae</taxon>
        <taxon>Rubioideae</taxon>
        <taxon>Spermacoceae</taxon>
        <taxon>Hedyotis-Oldenlandia complex</taxon>
        <taxon>Oldenlandia</taxon>
    </lineage>
</organism>
<protein>
    <submittedName>
        <fullName evidence="3">OLC1v1008917C1</fullName>
    </submittedName>
</protein>
<reference evidence="3" key="1">
    <citation type="submission" date="2023-03" db="EMBL/GenBank/DDBJ databases">
        <authorList>
            <person name="Julca I."/>
        </authorList>
    </citation>
    <scope>NUCLEOTIDE SEQUENCE</scope>
</reference>
<accession>A0AAV1DMT4</accession>
<feature type="region of interest" description="Disordered" evidence="2">
    <location>
        <begin position="439"/>
        <end position="482"/>
    </location>
</feature>
<feature type="region of interest" description="Disordered" evidence="2">
    <location>
        <begin position="189"/>
        <end position="234"/>
    </location>
</feature>
<proteinExistence type="predicted"/>
<feature type="compositionally biased region" description="Polar residues" evidence="2">
    <location>
        <begin position="205"/>
        <end position="215"/>
    </location>
</feature>
<sequence length="645" mass="70386">MPPRQKLIMVGKVPIETMDDLREIRTNFKVRGQKMMVPGRRDRAHQLPPGKMTVYRCYLELGLNLPLLPFVAALMWAYEMPLAQWLQNVIPFILGFLHICQLVGVKADVFLFPCFFKMVQSERNYTGWFSFQHNPMTGSHSLVAVEKRGEKWREYFFFVDAGTIVVPQFKSNPLSNATTTSADNIAETAIVPKVKAPRKRKSDRQTVATPSQSHVGSGKKNKSGSGASQMPPRPDTVLLDVVAESVVPHTASSTGAEGGIDVRSLATQVPPQDMAMVGFNPPRDPRLGPMASPAQGGDAMFQCISGLARWALCMEEATAEATSLRARVAKMNTNFEEQHRIWVATVASLEAKVAQLKGELEVANKECLGLLRYAERDQLVAKVWRDARAYIHDIDVDALPMMKTIREICSYLDSAQNILDMGSDSTGAFDMPLGIATPLLSPSNPSGNASSEGGNSSSSPGSHRGKDFQDDAPEIPDPNEDKAEDIDFEDATHLEGALLNLGGGDAPLISDVVFVQSTPPVGEVGTVGVSIPSGVPRAGKGSDAATTTGDGMLMLKICWKRVYATVAVRWRRDSQILARYRVFAQHLQASLRTLADRVVEVGGTVDPNMLRFPAFDNIDHPPPFLGTLENAIIQDPIPKVPPCDV</sequence>
<feature type="compositionally biased region" description="Low complexity" evidence="2">
    <location>
        <begin position="441"/>
        <end position="462"/>
    </location>
</feature>
<keyword evidence="1" id="KW-0175">Coiled coil</keyword>